<evidence type="ECO:0000313" key="4">
    <source>
        <dbReference type="EMBL" id="CAB4931736.1"/>
    </source>
</evidence>
<dbReference type="EMBL" id="CAFABA010000100">
    <property type="protein sequence ID" value="CAB4834626.1"/>
    <property type="molecule type" value="Genomic_DNA"/>
</dbReference>
<evidence type="ECO:0000313" key="2">
    <source>
        <dbReference type="EMBL" id="CAB4756563.1"/>
    </source>
</evidence>
<dbReference type="Pfam" id="PF24696">
    <property type="entry name" value="UGSC"/>
    <property type="match status" value="1"/>
</dbReference>
<evidence type="ECO:0000313" key="3">
    <source>
        <dbReference type="EMBL" id="CAB4834626.1"/>
    </source>
</evidence>
<accession>A0A6J7ANW6</accession>
<proteinExistence type="predicted"/>
<reference evidence="3" key="1">
    <citation type="submission" date="2020-05" db="EMBL/GenBank/DDBJ databases">
        <authorList>
            <person name="Chiriac C."/>
            <person name="Salcher M."/>
            <person name="Ghai R."/>
            <person name="Kavagutti S V."/>
        </authorList>
    </citation>
    <scope>NUCLEOTIDE SEQUENCE</scope>
</reference>
<sequence length="69" mass="7146">MTVASLGLPAVVVVTEEFATIASRIAALEGHADLGRLVLPYPLEGLPAEEVHAIAVAAYPRLLELLGVA</sequence>
<evidence type="ECO:0000313" key="5">
    <source>
        <dbReference type="EMBL" id="CAB5007626.1"/>
    </source>
</evidence>
<dbReference type="EMBL" id="CAEZYR010000087">
    <property type="protein sequence ID" value="CAB4756563.1"/>
    <property type="molecule type" value="Genomic_DNA"/>
</dbReference>
<gene>
    <name evidence="2" type="ORF">UFOPK2754_02139</name>
    <name evidence="3" type="ORF">UFOPK3139_02140</name>
    <name evidence="4" type="ORF">UFOPK3543_02695</name>
    <name evidence="5" type="ORF">UFOPK3967_02062</name>
</gene>
<evidence type="ECO:0000259" key="1">
    <source>
        <dbReference type="Pfam" id="PF24696"/>
    </source>
</evidence>
<name>A0A6J7ANW6_9ZZZZ</name>
<protein>
    <submittedName>
        <fullName evidence="3">Unannotated protein</fullName>
    </submittedName>
</protein>
<feature type="domain" description="UGSC-like" evidence="1">
    <location>
        <begin position="3"/>
        <end position="67"/>
    </location>
</feature>
<dbReference type="EMBL" id="CAFBMH010000146">
    <property type="protein sequence ID" value="CAB4931736.1"/>
    <property type="molecule type" value="Genomic_DNA"/>
</dbReference>
<dbReference type="AlphaFoldDB" id="A0A6J7ANW6"/>
<dbReference type="InterPro" id="IPR057767">
    <property type="entry name" value="UGSC-like_dom"/>
</dbReference>
<dbReference type="EMBL" id="CAFBOS010000142">
    <property type="protein sequence ID" value="CAB5007626.1"/>
    <property type="molecule type" value="Genomic_DNA"/>
</dbReference>
<organism evidence="3">
    <name type="scientific">freshwater metagenome</name>
    <dbReference type="NCBI Taxonomy" id="449393"/>
    <lineage>
        <taxon>unclassified sequences</taxon>
        <taxon>metagenomes</taxon>
        <taxon>ecological metagenomes</taxon>
    </lineage>
</organism>